<evidence type="ECO:0000313" key="1">
    <source>
        <dbReference type="EMBL" id="QJT05943.1"/>
    </source>
</evidence>
<organism evidence="1 2">
    <name type="scientific">Streptomyces asoensis</name>
    <dbReference type="NCBI Taxonomy" id="249586"/>
    <lineage>
        <taxon>Bacteria</taxon>
        <taxon>Bacillati</taxon>
        <taxon>Actinomycetota</taxon>
        <taxon>Actinomycetes</taxon>
        <taxon>Kitasatosporales</taxon>
        <taxon>Streptomycetaceae</taxon>
        <taxon>Streptomyces</taxon>
    </lineage>
</organism>
<dbReference type="Pfam" id="PF06626">
    <property type="entry name" value="DUF1152"/>
    <property type="match status" value="1"/>
</dbReference>
<dbReference type="EMBL" id="CP049838">
    <property type="protein sequence ID" value="QJT05943.1"/>
    <property type="molecule type" value="Genomic_DNA"/>
</dbReference>
<evidence type="ECO:0000313" key="2">
    <source>
        <dbReference type="Proteomes" id="UP000502665"/>
    </source>
</evidence>
<keyword evidence="2" id="KW-1185">Reference proteome</keyword>
<gene>
    <name evidence="1" type="ORF">G9272_41120</name>
</gene>
<dbReference type="AlphaFoldDB" id="A0A6M4XCY2"/>
<accession>A0A6M4XCY2</accession>
<sequence>MFSLHEPALFTRLRDARRVLIAGAGGGFDVYAGLPLALALRSAGKEVHLANLSFADLYGLPSEVWLQPDVAAIHPDIPTRGDYFPERTLARWLDRHDLPATVYAFPRTGVEPLRAAYRALLDHLGGVDAVVLVDGGTDILMRGDEHGLGTPEEDMASLAAVHDLDDVPHRLVACLGFGVDAHHGVNHSLVLENLAALDREGAYLGAFSLSHQSPEGALYLDAVADAQACTPGHPSIVNGSVAAAVRGAFGDVRFTERTKDSELFVNPLMALYFCVDAPGLARRNLYLDRLAGTVLMRQISSRIEEFRDELPLLRQPRAFPH</sequence>
<dbReference type="RefSeq" id="WP_171401254.1">
    <property type="nucleotide sequence ID" value="NZ_CP049838.1"/>
</dbReference>
<name>A0A6M4XCY2_9ACTN</name>
<protein>
    <submittedName>
        <fullName evidence="1">DUF1152 domain-containing protein</fullName>
    </submittedName>
</protein>
<dbReference type="Proteomes" id="UP000502665">
    <property type="component" value="Chromosome"/>
</dbReference>
<dbReference type="InterPro" id="IPR010581">
    <property type="entry name" value="DUF1152"/>
</dbReference>
<proteinExistence type="predicted"/>
<reference evidence="1" key="1">
    <citation type="submission" date="2020-03" db="EMBL/GenBank/DDBJ databases">
        <title>Molecular networking-based the target discovery of potent antiproliferative macrolactams: 5/6/7/16 polycyclic ansamycins and glycosylated trienomycin from Streptomyces cacaoi subsp. asoensis.</title>
        <authorList>
            <person name="Liu L.-L."/>
        </authorList>
    </citation>
    <scope>NUCLEOTIDE SEQUENCE [LARGE SCALE GENOMIC DNA]</scope>
    <source>
        <strain evidence="1">H2S5</strain>
    </source>
</reference>